<dbReference type="GO" id="GO:0016491">
    <property type="term" value="F:oxidoreductase activity"/>
    <property type="evidence" value="ECO:0007669"/>
    <property type="project" value="UniProtKB-KW"/>
</dbReference>
<dbReference type="CDD" id="cd05233">
    <property type="entry name" value="SDR_c"/>
    <property type="match status" value="1"/>
</dbReference>
<dbReference type="GeneID" id="76459051"/>
<dbReference type="Pfam" id="PF13561">
    <property type="entry name" value="adh_short_C2"/>
    <property type="match status" value="1"/>
</dbReference>
<sequence length="251" mass="25864">MRFSGRTVVVTGANSGIGRATAVRLAGEGARVLAVDLRTDALADIGVEPLAIDLGTEQAPARTVAAARAFGAGRVDCLVNNAGIGGSKALTASDDASIDRILGVNLRAVLRLTRDMLAIMSDGGSIVNLASVFGEIGYPNSAAYAVAKGGISQLTRQLVADLSWRGIRVNAVAPGVIRTAMTAHWLDHDEQYRRNMTGSTPLGFVGTPEHVAAVIAFLCSPDAAFVTGQVIAVDGGWLTCRAHGTAPSEVS</sequence>
<name>A1WEP7_VEREI</name>
<evidence type="ECO:0000256" key="1">
    <source>
        <dbReference type="ARBA" id="ARBA00006484"/>
    </source>
</evidence>
<dbReference type="KEGG" id="vei:Veis_0313"/>
<dbReference type="AlphaFoldDB" id="A1WEP7"/>
<evidence type="ECO:0000313" key="3">
    <source>
        <dbReference type="EMBL" id="ABM56104.1"/>
    </source>
</evidence>
<dbReference type="PANTHER" id="PTHR43477">
    <property type="entry name" value="DIHYDROANTICAPSIN 7-DEHYDROGENASE"/>
    <property type="match status" value="1"/>
</dbReference>
<dbReference type="Proteomes" id="UP000000374">
    <property type="component" value="Chromosome"/>
</dbReference>
<organism evidence="3 4">
    <name type="scientific">Verminephrobacter eiseniae (strain EF01-2)</name>
    <dbReference type="NCBI Taxonomy" id="391735"/>
    <lineage>
        <taxon>Bacteria</taxon>
        <taxon>Pseudomonadati</taxon>
        <taxon>Pseudomonadota</taxon>
        <taxon>Betaproteobacteria</taxon>
        <taxon>Burkholderiales</taxon>
        <taxon>Comamonadaceae</taxon>
        <taxon>Verminephrobacter</taxon>
    </lineage>
</organism>
<dbReference type="SUPFAM" id="SSF51735">
    <property type="entry name" value="NAD(P)-binding Rossmann-fold domains"/>
    <property type="match status" value="1"/>
</dbReference>
<dbReference type="OrthoDB" id="6823797at2"/>
<dbReference type="EMBL" id="CP000542">
    <property type="protein sequence ID" value="ABM56104.1"/>
    <property type="molecule type" value="Genomic_DNA"/>
</dbReference>
<dbReference type="InterPro" id="IPR051122">
    <property type="entry name" value="SDR_DHRS6-like"/>
</dbReference>
<accession>A1WEP7</accession>
<dbReference type="InterPro" id="IPR036291">
    <property type="entry name" value="NAD(P)-bd_dom_sf"/>
</dbReference>
<keyword evidence="2" id="KW-0560">Oxidoreductase</keyword>
<comment type="similarity">
    <text evidence="1">Belongs to the short-chain dehydrogenases/reductases (SDR) family.</text>
</comment>
<reference evidence="4" key="1">
    <citation type="submission" date="2006-12" db="EMBL/GenBank/DDBJ databases">
        <title>Complete sequence of chromosome 1 of Verminephrobacter eiseniae EF01-2.</title>
        <authorList>
            <person name="Copeland A."/>
            <person name="Lucas S."/>
            <person name="Lapidus A."/>
            <person name="Barry K."/>
            <person name="Detter J.C."/>
            <person name="Glavina del Rio T."/>
            <person name="Dalin E."/>
            <person name="Tice H."/>
            <person name="Pitluck S."/>
            <person name="Chertkov O."/>
            <person name="Brettin T."/>
            <person name="Bruce D."/>
            <person name="Han C."/>
            <person name="Tapia R."/>
            <person name="Gilna P."/>
            <person name="Schmutz J."/>
            <person name="Larimer F."/>
            <person name="Land M."/>
            <person name="Hauser L."/>
            <person name="Kyrpides N."/>
            <person name="Kim E."/>
            <person name="Stahl D."/>
            <person name="Richardson P."/>
        </authorList>
    </citation>
    <scope>NUCLEOTIDE SEQUENCE [LARGE SCALE GENOMIC DNA]</scope>
    <source>
        <strain evidence="4">EF01-2</strain>
    </source>
</reference>
<dbReference type="PRINTS" id="PR00081">
    <property type="entry name" value="GDHRDH"/>
</dbReference>
<gene>
    <name evidence="3" type="ordered locus">Veis_0313</name>
</gene>
<protein>
    <submittedName>
        <fullName evidence="3">Short-chain dehydrogenase/reductase SDR</fullName>
    </submittedName>
</protein>
<proteinExistence type="inferred from homology"/>
<dbReference type="RefSeq" id="WP_011808121.1">
    <property type="nucleotide sequence ID" value="NC_008786.1"/>
</dbReference>
<dbReference type="Gene3D" id="3.40.50.720">
    <property type="entry name" value="NAD(P)-binding Rossmann-like Domain"/>
    <property type="match status" value="1"/>
</dbReference>
<dbReference type="STRING" id="391735.Veis_0313"/>
<evidence type="ECO:0000313" key="4">
    <source>
        <dbReference type="Proteomes" id="UP000000374"/>
    </source>
</evidence>
<dbReference type="FunFam" id="3.40.50.720:FF:000084">
    <property type="entry name" value="Short-chain dehydrogenase reductase"/>
    <property type="match status" value="1"/>
</dbReference>
<keyword evidence="4" id="KW-1185">Reference proteome</keyword>
<dbReference type="PANTHER" id="PTHR43477:SF1">
    <property type="entry name" value="DIHYDROANTICAPSIN 7-DEHYDROGENASE"/>
    <property type="match status" value="1"/>
</dbReference>
<dbReference type="InterPro" id="IPR002347">
    <property type="entry name" value="SDR_fam"/>
</dbReference>
<evidence type="ECO:0000256" key="2">
    <source>
        <dbReference type="ARBA" id="ARBA00023002"/>
    </source>
</evidence>
<dbReference type="eggNOG" id="COG1028">
    <property type="taxonomic scope" value="Bacteria"/>
</dbReference>
<dbReference type="PRINTS" id="PR00080">
    <property type="entry name" value="SDRFAMILY"/>
</dbReference>
<dbReference type="HOGENOM" id="CLU_010194_1_2_4"/>